<dbReference type="GO" id="GO:0009313">
    <property type="term" value="P:oligosaccharide catabolic process"/>
    <property type="evidence" value="ECO:0007669"/>
    <property type="project" value="TreeGrafter"/>
</dbReference>
<comment type="similarity">
    <text evidence="2">Belongs to the glycosyl hydrolase 33 family.</text>
</comment>
<dbReference type="PANTHER" id="PTHR10628:SF30">
    <property type="entry name" value="EXO-ALPHA-SIALIDASE"/>
    <property type="match status" value="1"/>
</dbReference>
<keyword evidence="7" id="KW-1185">Reference proteome</keyword>
<dbReference type="InterPro" id="IPR011040">
    <property type="entry name" value="Sialidase"/>
</dbReference>
<evidence type="ECO:0000256" key="4">
    <source>
        <dbReference type="SAM" id="SignalP"/>
    </source>
</evidence>
<evidence type="ECO:0000313" key="7">
    <source>
        <dbReference type="Proteomes" id="UP000198725"/>
    </source>
</evidence>
<sequence>MPSAPLYRRLATVAIAGIIAVAAPSQAAAAPAPGQAHVPLFQRITLARPGDLDVHTYRIPALAVAKDGTLLASYDARIDAAHDLPGNIDVMLRRSRDMGRSWSAPQRVVHYGDGIGAGDSSLLVDRDTGRIFLFYAYAPRGIGFATSQPGNTTDSSTTLHPRYVWSDDNGASWQGPRDLTATIKSPTWKGMFATSGHGLQLFNDQGARGRLIQPYVFRGPNNLNHVVNIYSDDHGTSWKTGVPIGDNLDESKAVELADGTVMENMRSSDPRMHTRMLARSHDGGIHFGPVAPEPQLPDPHNNGDIIRVAPLAAPGQAKAHWLLFSNTADPHERRRLTLRLSCNDGRTWDAGRVLDAGDAMYSVMTRLPDGSFGIFYEDGAGNLSFARFNLAWLHHGCHQG</sequence>
<dbReference type="Pfam" id="PF13088">
    <property type="entry name" value="BNR_2"/>
    <property type="match status" value="1"/>
</dbReference>
<dbReference type="GO" id="GO:0004308">
    <property type="term" value="F:exo-alpha-sialidase activity"/>
    <property type="evidence" value="ECO:0007669"/>
    <property type="project" value="UniProtKB-EC"/>
</dbReference>
<keyword evidence="4" id="KW-0732">Signal</keyword>
<evidence type="ECO:0000256" key="1">
    <source>
        <dbReference type="ARBA" id="ARBA00000427"/>
    </source>
</evidence>
<organism evidence="6 7">
    <name type="scientific">Rhodanobacter glycinis</name>
    <dbReference type="NCBI Taxonomy" id="582702"/>
    <lineage>
        <taxon>Bacteria</taxon>
        <taxon>Pseudomonadati</taxon>
        <taxon>Pseudomonadota</taxon>
        <taxon>Gammaproteobacteria</taxon>
        <taxon>Lysobacterales</taxon>
        <taxon>Rhodanobacteraceae</taxon>
        <taxon>Rhodanobacter</taxon>
    </lineage>
</organism>
<dbReference type="SUPFAM" id="SSF50939">
    <property type="entry name" value="Sialidases"/>
    <property type="match status" value="1"/>
</dbReference>
<dbReference type="RefSeq" id="WP_092704422.1">
    <property type="nucleotide sequence ID" value="NZ_FOSR01000011.1"/>
</dbReference>
<dbReference type="EC" id="3.2.1.18" evidence="3"/>
<dbReference type="Gene3D" id="2.120.10.10">
    <property type="match status" value="1"/>
</dbReference>
<evidence type="ECO:0000256" key="3">
    <source>
        <dbReference type="ARBA" id="ARBA00012733"/>
    </source>
</evidence>
<evidence type="ECO:0000259" key="5">
    <source>
        <dbReference type="Pfam" id="PF13088"/>
    </source>
</evidence>
<accession>A0A1I4E999</accession>
<dbReference type="EMBL" id="FOSR01000011">
    <property type="protein sequence ID" value="SFL01759.1"/>
    <property type="molecule type" value="Genomic_DNA"/>
</dbReference>
<dbReference type="Proteomes" id="UP000198725">
    <property type="component" value="Unassembled WGS sequence"/>
</dbReference>
<dbReference type="GO" id="GO:0005737">
    <property type="term" value="C:cytoplasm"/>
    <property type="evidence" value="ECO:0007669"/>
    <property type="project" value="TreeGrafter"/>
</dbReference>
<dbReference type="AlphaFoldDB" id="A0A1I4E999"/>
<feature type="domain" description="Sialidase" evidence="5">
    <location>
        <begin position="69"/>
        <end position="374"/>
    </location>
</feature>
<protein>
    <recommendedName>
        <fullName evidence="3">exo-alpha-sialidase</fullName>
        <ecNumber evidence="3">3.2.1.18</ecNumber>
    </recommendedName>
</protein>
<dbReference type="CDD" id="cd15482">
    <property type="entry name" value="Sialidase_non-viral"/>
    <property type="match status" value="1"/>
</dbReference>
<dbReference type="GO" id="GO:0006689">
    <property type="term" value="P:ganglioside catabolic process"/>
    <property type="evidence" value="ECO:0007669"/>
    <property type="project" value="TreeGrafter"/>
</dbReference>
<feature type="chain" id="PRO_5011612824" description="exo-alpha-sialidase" evidence="4">
    <location>
        <begin position="30"/>
        <end position="400"/>
    </location>
</feature>
<comment type="catalytic activity">
    <reaction evidence="1">
        <text>Hydrolysis of alpha-(2-&gt;3)-, alpha-(2-&gt;6)-, alpha-(2-&gt;8)- glycosidic linkages of terminal sialic acid residues in oligosaccharides, glycoproteins, glycolipids, colominic acid and synthetic substrates.</text>
        <dbReference type="EC" id="3.2.1.18"/>
    </reaction>
</comment>
<dbReference type="InterPro" id="IPR026856">
    <property type="entry name" value="Sialidase_fam"/>
</dbReference>
<dbReference type="InterPro" id="IPR036278">
    <property type="entry name" value="Sialidase_sf"/>
</dbReference>
<gene>
    <name evidence="6" type="ORF">SAMN05192579_11184</name>
</gene>
<dbReference type="PANTHER" id="PTHR10628">
    <property type="entry name" value="SIALIDASE"/>
    <property type="match status" value="1"/>
</dbReference>
<evidence type="ECO:0000313" key="6">
    <source>
        <dbReference type="EMBL" id="SFL01759.1"/>
    </source>
</evidence>
<name>A0A1I4E999_9GAMM</name>
<reference evidence="7" key="1">
    <citation type="submission" date="2016-10" db="EMBL/GenBank/DDBJ databases">
        <authorList>
            <person name="Varghese N."/>
            <person name="Submissions S."/>
        </authorList>
    </citation>
    <scope>NUCLEOTIDE SEQUENCE [LARGE SCALE GENOMIC DNA]</scope>
    <source>
        <strain evidence="7">MO64</strain>
    </source>
</reference>
<dbReference type="GO" id="GO:0016020">
    <property type="term" value="C:membrane"/>
    <property type="evidence" value="ECO:0007669"/>
    <property type="project" value="TreeGrafter"/>
</dbReference>
<evidence type="ECO:0000256" key="2">
    <source>
        <dbReference type="ARBA" id="ARBA00009348"/>
    </source>
</evidence>
<feature type="signal peptide" evidence="4">
    <location>
        <begin position="1"/>
        <end position="29"/>
    </location>
</feature>
<proteinExistence type="inferred from homology"/>